<dbReference type="InterPro" id="IPR026366">
    <property type="entry name" value="Seleno_YedE"/>
</dbReference>
<gene>
    <name evidence="2" type="primary">yedE</name>
    <name evidence="2" type="ORF">M1R53_02500</name>
</gene>
<feature type="transmembrane region" description="Helical" evidence="1">
    <location>
        <begin position="227"/>
        <end position="247"/>
    </location>
</feature>
<dbReference type="AlphaFoldDB" id="A0A9E7DK44"/>
<dbReference type="EMBL" id="CP096649">
    <property type="protein sequence ID" value="UQK59534.1"/>
    <property type="molecule type" value="Genomic_DNA"/>
</dbReference>
<dbReference type="NCBIfam" id="TIGR04112">
    <property type="entry name" value="seleno_YedE"/>
    <property type="match status" value="1"/>
</dbReference>
<dbReference type="Proteomes" id="UP000831151">
    <property type="component" value="Chromosome"/>
</dbReference>
<keyword evidence="1" id="KW-0812">Transmembrane</keyword>
<sequence length="358" mass="37450">MKKKQNLMIFIGGAIIGIIGALLMHFGNPGNMGICVACFFRDIAGALGLHGAKGVQYIRPEIIGFILGAFIISMATGEFRAKGGSNPALRFVYGFLMMIGALVFLGCPLRMLLRIGAGDLNAVVGLLGFIGGILVGILFIKKGYSLGRNHDQSKLSGLIMPIFAVILLVLALAKPMFINLSAKGPGSMHAPFAMSLAAGLIVGAILQRTRLCTAAGFRDAVLIKDYHFLYGIIGIVLANAVLNMALGQFKLGFAEQPIAHSEHLWNFLSMGLVGLTAVLLGGCPIRQTILASQGDTDAFMTVIGLICGAAASHNFNLASSGKGTTPSGRVAVIVGLVLVAIAACYIIAERKKGAHNGK</sequence>
<feature type="transmembrane region" description="Helical" evidence="1">
    <location>
        <begin position="188"/>
        <end position="206"/>
    </location>
</feature>
<feature type="transmembrane region" description="Helical" evidence="1">
    <location>
        <begin position="91"/>
        <end position="113"/>
    </location>
</feature>
<feature type="transmembrane region" description="Helical" evidence="1">
    <location>
        <begin position="267"/>
        <end position="286"/>
    </location>
</feature>
<proteinExistence type="predicted"/>
<keyword evidence="1" id="KW-0472">Membrane</keyword>
<organism evidence="2 3">
    <name type="scientific">Fenollaria massiliensis</name>
    <dbReference type="NCBI Taxonomy" id="938288"/>
    <lineage>
        <taxon>Bacteria</taxon>
        <taxon>Bacillati</taxon>
        <taxon>Bacillota</taxon>
        <taxon>Clostridia</taxon>
        <taxon>Eubacteriales</taxon>
        <taxon>Fenollaria</taxon>
    </lineage>
</organism>
<feature type="transmembrane region" description="Helical" evidence="1">
    <location>
        <begin position="330"/>
        <end position="348"/>
    </location>
</feature>
<evidence type="ECO:0000313" key="3">
    <source>
        <dbReference type="Proteomes" id="UP000831151"/>
    </source>
</evidence>
<feature type="transmembrane region" description="Helical" evidence="1">
    <location>
        <begin position="298"/>
        <end position="318"/>
    </location>
</feature>
<keyword evidence="1" id="KW-1133">Transmembrane helix</keyword>
<evidence type="ECO:0000313" key="2">
    <source>
        <dbReference type="EMBL" id="UQK59534.1"/>
    </source>
</evidence>
<feature type="transmembrane region" description="Helical" evidence="1">
    <location>
        <begin position="62"/>
        <end position="79"/>
    </location>
</feature>
<protein>
    <submittedName>
        <fullName evidence="2">YedE family putative selenium transporter</fullName>
    </submittedName>
</protein>
<feature type="transmembrane region" description="Helical" evidence="1">
    <location>
        <begin position="119"/>
        <end position="140"/>
    </location>
</feature>
<keyword evidence="3" id="KW-1185">Reference proteome</keyword>
<dbReference type="RefSeq" id="WP_249242951.1">
    <property type="nucleotide sequence ID" value="NZ_CP096649.1"/>
</dbReference>
<feature type="transmembrane region" description="Helical" evidence="1">
    <location>
        <begin position="161"/>
        <end position="182"/>
    </location>
</feature>
<accession>A0A9E7DK44</accession>
<reference evidence="2" key="1">
    <citation type="submission" date="2022-04" db="EMBL/GenBank/DDBJ databases">
        <title>Complete genome sequences of Ezakiella coagulans and Fenollaria massiliensis.</title>
        <authorList>
            <person name="France M.T."/>
            <person name="Clifford J."/>
            <person name="Narina S."/>
            <person name="Rutt L."/>
            <person name="Ravel J."/>
        </authorList>
    </citation>
    <scope>NUCLEOTIDE SEQUENCE</scope>
    <source>
        <strain evidence="2">C0061C2</strain>
    </source>
</reference>
<dbReference type="KEGG" id="fms:M1R53_02500"/>
<name>A0A9E7DK44_9FIRM</name>
<feature type="transmembrane region" description="Helical" evidence="1">
    <location>
        <begin position="7"/>
        <end position="26"/>
    </location>
</feature>
<dbReference type="Pfam" id="PF04143">
    <property type="entry name" value="Sulf_transp"/>
    <property type="match status" value="1"/>
</dbReference>
<evidence type="ECO:0000256" key="1">
    <source>
        <dbReference type="SAM" id="Phobius"/>
    </source>
</evidence>
<dbReference type="InterPro" id="IPR007272">
    <property type="entry name" value="Sulf_transp_TsuA/YedE"/>
</dbReference>